<evidence type="ECO:0000256" key="1">
    <source>
        <dbReference type="SAM" id="Phobius"/>
    </source>
</evidence>
<accession>A0A217EVY3</accession>
<keyword evidence="1" id="KW-1133">Transmembrane helix</keyword>
<sequence>MSDVITDTEQVKAVVQGVTAWMPVISTLAGGVLAGGVALLVSRVNHRYAREREGDAAAERLRHEQQLTEDKRQKELLYITTELVFHLERFAEHCVRVSSDTGYEDRDGVFRFSVVPEDLILSAISGDWRVLPRQLMYRIRELPVLQNGADRAVSSAAEHDDPPDYSDTFYERRYQYAWLGLKTIILSRRLRNLAQLPATRLDATPWSAQPTLWTIWRQERKRRAHIYVLNQRAMAAFQIANNQHHHGQHDEPAGP</sequence>
<name>A0A217EVY3_ENTCL</name>
<protein>
    <submittedName>
        <fullName evidence="2">Uncharacterized protein</fullName>
    </submittedName>
</protein>
<dbReference type="AlphaFoldDB" id="A0A217EVY3"/>
<keyword evidence="2" id="KW-0614">Plasmid</keyword>
<dbReference type="RefSeq" id="WP_032656010.1">
    <property type="nucleotide sequence ID" value="NZ_KY126370.1"/>
</dbReference>
<reference evidence="2" key="1">
    <citation type="submission" date="2016-11" db="EMBL/GenBank/DDBJ databases">
        <title>Evolution of class 1 integrons: mobilization and dispersal via food-borne bacteria.</title>
        <authorList>
            <person name="Ghaly T.M."/>
            <person name="Chow L."/>
            <person name="Asher A.J."/>
            <person name="Waldron L.S."/>
            <person name="Gillings M.R."/>
        </authorList>
    </citation>
    <scope>NUCLEOTIDE SEQUENCE</scope>
    <source>
        <strain evidence="2">MN201516</strain>
        <plasmid evidence="2">pOP-I</plasmid>
    </source>
</reference>
<dbReference type="EMBL" id="KY126370">
    <property type="protein sequence ID" value="ARB02502.1"/>
    <property type="molecule type" value="Genomic_DNA"/>
</dbReference>
<organism evidence="2">
    <name type="scientific">Enterobacter cloacae subsp. cloacae</name>
    <dbReference type="NCBI Taxonomy" id="336306"/>
    <lineage>
        <taxon>Bacteria</taxon>
        <taxon>Pseudomonadati</taxon>
        <taxon>Pseudomonadota</taxon>
        <taxon>Gammaproteobacteria</taxon>
        <taxon>Enterobacterales</taxon>
        <taxon>Enterobacteriaceae</taxon>
        <taxon>Enterobacter</taxon>
        <taxon>Enterobacter cloacae complex</taxon>
    </lineage>
</organism>
<feature type="transmembrane region" description="Helical" evidence="1">
    <location>
        <begin position="20"/>
        <end position="42"/>
    </location>
</feature>
<evidence type="ECO:0000313" key="2">
    <source>
        <dbReference type="EMBL" id="ARB02502.1"/>
    </source>
</evidence>
<proteinExistence type="predicted"/>
<keyword evidence="1" id="KW-0472">Membrane</keyword>
<keyword evidence="1" id="KW-0812">Transmembrane</keyword>
<geneLocation type="plasmid" evidence="2">
    <name>pOP-I</name>
</geneLocation>
<gene>
    <name evidence="2" type="ORF">MN027</name>
</gene>